<dbReference type="EMBL" id="ATBP01000113">
    <property type="protein sequence ID" value="ETR72785.1"/>
    <property type="molecule type" value="Genomic_DNA"/>
</dbReference>
<protein>
    <recommendedName>
        <fullName evidence="3">YkgJ family cysteine cluster protein</fullName>
    </recommendedName>
</protein>
<sequence length="231" mass="27001">MRTDIVPFFEQYEQLISQVDQIFNQIKTRYPECVTCHIGCSECCFALFDLTLIEAIYIHDKFFDLVDEKQRKQILEKADMVDRKVHVIKRKAFKASQEGRDPKDIMLDIAREKIRCPLLNDDNQCVLYDHRPITCRTYGLPTAIGEKSHTCAKTKFETGTTYPTVKMDQLHDRLYNLSKEWTLKIGSRYDKLHEILVPLSMALITDYDDVYLGLKEPEPEPQDKGKLQCDK</sequence>
<gene>
    <name evidence="1" type="ORF">OMM_01451</name>
</gene>
<accession>A0A1V1PDN3</accession>
<proteinExistence type="predicted"/>
<evidence type="ECO:0000313" key="2">
    <source>
        <dbReference type="Proteomes" id="UP000189670"/>
    </source>
</evidence>
<dbReference type="Pfam" id="PF03692">
    <property type="entry name" value="CxxCxxCC"/>
    <property type="match status" value="1"/>
</dbReference>
<reference evidence="2" key="1">
    <citation type="submission" date="2012-11" db="EMBL/GenBank/DDBJ databases">
        <authorList>
            <person name="Lucero-Rivera Y.E."/>
            <person name="Tovar-Ramirez D."/>
        </authorList>
    </citation>
    <scope>NUCLEOTIDE SEQUENCE [LARGE SCALE GENOMIC DNA]</scope>
    <source>
        <strain evidence="2">Araruama</strain>
    </source>
</reference>
<dbReference type="InterPro" id="IPR005358">
    <property type="entry name" value="Puta_zinc/iron-chelating_dom"/>
</dbReference>
<evidence type="ECO:0000313" key="1">
    <source>
        <dbReference type="EMBL" id="ETR72785.1"/>
    </source>
</evidence>
<dbReference type="Proteomes" id="UP000189670">
    <property type="component" value="Unassembled WGS sequence"/>
</dbReference>
<name>A0A1V1PDN3_9BACT</name>
<organism evidence="1 2">
    <name type="scientific">Candidatus Magnetoglobus multicellularis str. Araruama</name>
    <dbReference type="NCBI Taxonomy" id="890399"/>
    <lineage>
        <taxon>Bacteria</taxon>
        <taxon>Pseudomonadati</taxon>
        <taxon>Thermodesulfobacteriota</taxon>
        <taxon>Desulfobacteria</taxon>
        <taxon>Desulfobacterales</taxon>
        <taxon>Desulfobacteraceae</taxon>
        <taxon>Candidatus Magnetoglobus</taxon>
    </lineage>
</organism>
<evidence type="ECO:0008006" key="3">
    <source>
        <dbReference type="Google" id="ProtNLM"/>
    </source>
</evidence>
<dbReference type="AlphaFoldDB" id="A0A1V1PDN3"/>
<comment type="caution">
    <text evidence="1">The sequence shown here is derived from an EMBL/GenBank/DDBJ whole genome shotgun (WGS) entry which is preliminary data.</text>
</comment>